<name>A0A2C1DHV4_BACCE</name>
<gene>
    <name evidence="1" type="ORF">COD09_18395</name>
</gene>
<organism evidence="1 2">
    <name type="scientific">Bacillus cereus</name>
    <dbReference type="NCBI Taxonomy" id="1396"/>
    <lineage>
        <taxon>Bacteria</taxon>
        <taxon>Bacillati</taxon>
        <taxon>Bacillota</taxon>
        <taxon>Bacilli</taxon>
        <taxon>Bacillales</taxon>
        <taxon>Bacillaceae</taxon>
        <taxon>Bacillus</taxon>
        <taxon>Bacillus cereus group</taxon>
    </lineage>
</organism>
<protein>
    <submittedName>
        <fullName evidence="1">Uncharacterized protein</fullName>
    </submittedName>
</protein>
<comment type="caution">
    <text evidence="1">The sequence shown here is derived from an EMBL/GenBank/DDBJ whole genome shotgun (WGS) entry which is preliminary data.</text>
</comment>
<evidence type="ECO:0000313" key="2">
    <source>
        <dbReference type="Proteomes" id="UP000225872"/>
    </source>
</evidence>
<sequence length="71" mass="8185">MFVTVLAKKLYKILHTLSVVFFRNAGDTPNNTCISAVPPFESLDNNRYHSMKKGSRLIQYNFTLNSYLINK</sequence>
<dbReference type="EMBL" id="NULO01000062">
    <property type="protein sequence ID" value="PGS99279.1"/>
    <property type="molecule type" value="Genomic_DNA"/>
</dbReference>
<accession>A0A2C1DHV4</accession>
<reference evidence="1 2" key="1">
    <citation type="submission" date="2017-09" db="EMBL/GenBank/DDBJ databases">
        <title>Large-scale bioinformatics analysis of Bacillus genomes uncovers conserved roles of natural products in bacterial physiology.</title>
        <authorList>
            <consortium name="Agbiome Team Llc"/>
            <person name="Bleich R.M."/>
            <person name="Grubbs K.J."/>
            <person name="Santa Maria K.C."/>
            <person name="Allen S.E."/>
            <person name="Farag S."/>
            <person name="Shank E.A."/>
            <person name="Bowers A."/>
        </authorList>
    </citation>
    <scope>NUCLEOTIDE SEQUENCE [LARGE SCALE GENOMIC DNA]</scope>
    <source>
        <strain evidence="1 2">AFS041432</strain>
    </source>
</reference>
<evidence type="ECO:0000313" key="1">
    <source>
        <dbReference type="EMBL" id="PGS99279.1"/>
    </source>
</evidence>
<proteinExistence type="predicted"/>
<dbReference type="AlphaFoldDB" id="A0A2C1DHV4"/>
<dbReference type="Proteomes" id="UP000225872">
    <property type="component" value="Unassembled WGS sequence"/>
</dbReference>